<evidence type="ECO:0000256" key="5">
    <source>
        <dbReference type="ARBA" id="ARBA00022729"/>
    </source>
</evidence>
<keyword evidence="8 11" id="KW-0472">Membrane</keyword>
<evidence type="ECO:0000256" key="1">
    <source>
        <dbReference type="ARBA" id="ARBA00004479"/>
    </source>
</evidence>
<accession>A0AAE0RLN2</accession>
<reference evidence="14" key="3">
    <citation type="submission" date="2023-05" db="EMBL/GenBank/DDBJ databases">
        <authorList>
            <person name="Smith C.H."/>
        </authorList>
    </citation>
    <scope>NUCLEOTIDE SEQUENCE</scope>
    <source>
        <strain evidence="14">CHS0354</strain>
        <tissue evidence="14">Mantle</tissue>
    </source>
</reference>
<dbReference type="PROSITE" id="PS50104">
    <property type="entry name" value="TIR"/>
    <property type="match status" value="1"/>
</dbReference>
<dbReference type="InterPro" id="IPR032675">
    <property type="entry name" value="LRR_dom_sf"/>
</dbReference>
<evidence type="ECO:0000256" key="8">
    <source>
        <dbReference type="ARBA" id="ARBA00023136"/>
    </source>
</evidence>
<evidence type="ECO:0000256" key="12">
    <source>
        <dbReference type="SAM" id="SignalP"/>
    </source>
</evidence>
<dbReference type="InterPro" id="IPR000483">
    <property type="entry name" value="Cys-rich_flank_reg_C"/>
</dbReference>
<dbReference type="InterPro" id="IPR003591">
    <property type="entry name" value="Leu-rich_rpt_typical-subtyp"/>
</dbReference>
<dbReference type="SMART" id="SM00365">
    <property type="entry name" value="LRR_SD22"/>
    <property type="match status" value="4"/>
</dbReference>
<evidence type="ECO:0000256" key="2">
    <source>
        <dbReference type="ARBA" id="ARBA00009634"/>
    </source>
</evidence>
<dbReference type="GO" id="GO:0007165">
    <property type="term" value="P:signal transduction"/>
    <property type="evidence" value="ECO:0007669"/>
    <property type="project" value="InterPro"/>
</dbReference>
<dbReference type="SMART" id="SM00255">
    <property type="entry name" value="TIR"/>
    <property type="match status" value="1"/>
</dbReference>
<dbReference type="SUPFAM" id="SSF52058">
    <property type="entry name" value="L domain-like"/>
    <property type="match status" value="2"/>
</dbReference>
<keyword evidence="4 11" id="KW-0812">Transmembrane</keyword>
<dbReference type="Pfam" id="PF01582">
    <property type="entry name" value="TIR"/>
    <property type="match status" value="1"/>
</dbReference>
<dbReference type="Gene3D" id="3.80.10.10">
    <property type="entry name" value="Ribonuclease Inhibitor"/>
    <property type="match status" value="3"/>
</dbReference>
<dbReference type="InterPro" id="IPR001611">
    <property type="entry name" value="Leu-rich_rpt"/>
</dbReference>
<dbReference type="GO" id="GO:0005886">
    <property type="term" value="C:plasma membrane"/>
    <property type="evidence" value="ECO:0007669"/>
    <property type="project" value="TreeGrafter"/>
</dbReference>
<dbReference type="AlphaFoldDB" id="A0AAE0RLN2"/>
<dbReference type="PANTHER" id="PTHR24365">
    <property type="entry name" value="TOLL-LIKE RECEPTOR"/>
    <property type="match status" value="1"/>
</dbReference>
<evidence type="ECO:0000259" key="13">
    <source>
        <dbReference type="PROSITE" id="PS50104"/>
    </source>
</evidence>
<reference evidence="14" key="2">
    <citation type="journal article" date="2021" name="Genome Biol. Evol.">
        <title>Developing a high-quality reference genome for a parasitic bivalve with doubly uniparental inheritance (Bivalvia: Unionida).</title>
        <authorList>
            <person name="Smith C.H."/>
        </authorList>
    </citation>
    <scope>NUCLEOTIDE SEQUENCE</scope>
    <source>
        <strain evidence="14">CHS0354</strain>
        <tissue evidence="14">Mantle</tissue>
    </source>
</reference>
<evidence type="ECO:0000313" key="14">
    <source>
        <dbReference type="EMBL" id="KAK3575873.1"/>
    </source>
</evidence>
<feature type="transmembrane region" description="Helical" evidence="11">
    <location>
        <begin position="508"/>
        <end position="534"/>
    </location>
</feature>
<protein>
    <recommendedName>
        <fullName evidence="13">TIR domain-containing protein</fullName>
    </recommendedName>
</protein>
<dbReference type="Pfam" id="PF13855">
    <property type="entry name" value="LRR_8"/>
    <property type="match status" value="2"/>
</dbReference>
<keyword evidence="15" id="KW-1185">Reference proteome</keyword>
<dbReference type="SMART" id="SM00082">
    <property type="entry name" value="LRRCT"/>
    <property type="match status" value="1"/>
</dbReference>
<comment type="subcellular location">
    <subcellularLocation>
        <location evidence="1">Membrane</location>
        <topology evidence="1">Single-pass type I membrane protein</topology>
    </subcellularLocation>
</comment>
<evidence type="ECO:0000256" key="6">
    <source>
        <dbReference type="ARBA" id="ARBA00022737"/>
    </source>
</evidence>
<dbReference type="SMART" id="SM00369">
    <property type="entry name" value="LRR_TYP"/>
    <property type="match status" value="8"/>
</dbReference>
<feature type="signal peptide" evidence="12">
    <location>
        <begin position="1"/>
        <end position="31"/>
    </location>
</feature>
<evidence type="ECO:0000313" key="15">
    <source>
        <dbReference type="Proteomes" id="UP001195483"/>
    </source>
</evidence>
<name>A0AAE0RLN2_9BIVA</name>
<evidence type="ECO:0000256" key="10">
    <source>
        <dbReference type="ARBA" id="ARBA00023180"/>
    </source>
</evidence>
<dbReference type="PROSITE" id="PS51450">
    <property type="entry name" value="LRR"/>
    <property type="match status" value="2"/>
</dbReference>
<keyword evidence="3" id="KW-0433">Leucine-rich repeat</keyword>
<dbReference type="PANTHER" id="PTHR24365:SF530">
    <property type="entry name" value="MSTPROX-RELATED"/>
    <property type="match status" value="1"/>
</dbReference>
<evidence type="ECO:0000256" key="7">
    <source>
        <dbReference type="ARBA" id="ARBA00022989"/>
    </source>
</evidence>
<keyword evidence="9" id="KW-0675">Receptor</keyword>
<keyword evidence="6" id="KW-0677">Repeat</keyword>
<comment type="caution">
    <text evidence="14">The sequence shown here is derived from an EMBL/GenBank/DDBJ whole genome shotgun (WGS) entry which is preliminary data.</text>
</comment>
<dbReference type="EMBL" id="JAEAOA010000448">
    <property type="protein sequence ID" value="KAK3575873.1"/>
    <property type="molecule type" value="Genomic_DNA"/>
</dbReference>
<dbReference type="Proteomes" id="UP001195483">
    <property type="component" value="Unassembled WGS sequence"/>
</dbReference>
<dbReference type="InterPro" id="IPR035897">
    <property type="entry name" value="Toll_tir_struct_dom_sf"/>
</dbReference>
<dbReference type="GO" id="GO:0038023">
    <property type="term" value="F:signaling receptor activity"/>
    <property type="evidence" value="ECO:0007669"/>
    <property type="project" value="TreeGrafter"/>
</dbReference>
<evidence type="ECO:0000256" key="11">
    <source>
        <dbReference type="SAM" id="Phobius"/>
    </source>
</evidence>
<feature type="domain" description="TIR" evidence="13">
    <location>
        <begin position="561"/>
        <end position="700"/>
    </location>
</feature>
<feature type="chain" id="PRO_5042144629" description="TIR domain-containing protein" evidence="12">
    <location>
        <begin position="32"/>
        <end position="718"/>
    </location>
</feature>
<sequence>MIVLRHKFEVGLNYPVFILMLVHAILTSSVADVPCPNPQCICQKTTVTCTNMFYIPPLPSKTKGLVFRNNFLPSISRNTFSNITNLKLKTLLLSRCEIQNITADALYNFNSTLEILDMSGNTGIDKQQLSSSLMPLRSIKVLSLNQINMGNHLDSNFFKGMNGSDLASIHLQDNNFNNIGDQAFQVFQHLKRLDFSHNKINFAEFSGLIPLEVLKLSFNRLFDIPDFCVNGSSKFPKMNLLKLDNNFIDTRLKASLSCLTSLKELHLDGNQIRYLDDNVFSQFKRLNRLYLQSMRLEYISSFAFNNSNLKSLYLRGCCIKFTSSNFDYANLFQWCPNLQKLVLDSNNMRNVNATSLMSMVSPLKKLMYLSLQGMKLKYFPAEFFKPLVSLRHLDLTSNLISEWPRTLFSNVSNLRTLLMANNKIKVIKKEHFPSALMKNLTKLDLSDNPFDCSCENLWLRKWMNNILHQKPNIFSNNYPKSYKCTTPTSLEGTLLMTYNPTDEDCRTWGHVLMDIIITSSAVCFIFACAAVVYIQRWNIRYLLHEISMRRKKYTLLKDKDFQYDLYIAYSDKDRSWVRNELWRELQQEKGLKLYIRDKSEDPGVARCDSIVNNMYCSRKVILVISPSFMTCQWCQYQLQVAQDGAVHVGSEWLIPIILGDLNIRHVTKSLHMLLNYGNGITWSDEEDGRRLFWAKLLASIEDSVNLNNVIEDDSLIAT</sequence>
<evidence type="ECO:0000256" key="9">
    <source>
        <dbReference type="ARBA" id="ARBA00023170"/>
    </source>
</evidence>
<reference evidence="14" key="1">
    <citation type="journal article" date="2021" name="Genome Biol. Evol.">
        <title>A High-Quality Reference Genome for a Parasitic Bivalve with Doubly Uniparental Inheritance (Bivalvia: Unionida).</title>
        <authorList>
            <person name="Smith C.H."/>
        </authorList>
    </citation>
    <scope>NUCLEOTIDE SEQUENCE</scope>
    <source>
        <strain evidence="14">CHS0354</strain>
    </source>
</reference>
<evidence type="ECO:0000256" key="3">
    <source>
        <dbReference type="ARBA" id="ARBA00022614"/>
    </source>
</evidence>
<keyword evidence="5 12" id="KW-0732">Signal</keyword>
<comment type="similarity">
    <text evidence="2">Belongs to the Toll-like receptor family.</text>
</comment>
<organism evidence="14 15">
    <name type="scientific">Potamilus streckersoni</name>
    <dbReference type="NCBI Taxonomy" id="2493646"/>
    <lineage>
        <taxon>Eukaryota</taxon>
        <taxon>Metazoa</taxon>
        <taxon>Spiralia</taxon>
        <taxon>Lophotrochozoa</taxon>
        <taxon>Mollusca</taxon>
        <taxon>Bivalvia</taxon>
        <taxon>Autobranchia</taxon>
        <taxon>Heteroconchia</taxon>
        <taxon>Palaeoheterodonta</taxon>
        <taxon>Unionida</taxon>
        <taxon>Unionoidea</taxon>
        <taxon>Unionidae</taxon>
        <taxon>Ambleminae</taxon>
        <taxon>Lampsilini</taxon>
        <taxon>Potamilus</taxon>
    </lineage>
</organism>
<dbReference type="InterPro" id="IPR000157">
    <property type="entry name" value="TIR_dom"/>
</dbReference>
<keyword evidence="7 11" id="KW-1133">Transmembrane helix</keyword>
<dbReference type="Gene3D" id="3.40.50.10140">
    <property type="entry name" value="Toll/interleukin-1 receptor homology (TIR) domain"/>
    <property type="match status" value="1"/>
</dbReference>
<evidence type="ECO:0000256" key="4">
    <source>
        <dbReference type="ARBA" id="ARBA00022692"/>
    </source>
</evidence>
<proteinExistence type="inferred from homology"/>
<dbReference type="SUPFAM" id="SSF52200">
    <property type="entry name" value="Toll/Interleukin receptor TIR domain"/>
    <property type="match status" value="1"/>
</dbReference>
<gene>
    <name evidence="14" type="ORF">CHS0354_006497</name>
</gene>
<keyword evidence="10" id="KW-0325">Glycoprotein</keyword>